<dbReference type="AlphaFoldDB" id="A0A844HRT5"/>
<dbReference type="RefSeq" id="WP_170297708.1">
    <property type="nucleotide sequence ID" value="NZ_JBHGCD010000030.1"/>
</dbReference>
<evidence type="ECO:0000313" key="3">
    <source>
        <dbReference type="Proteomes" id="UP000449846"/>
    </source>
</evidence>
<evidence type="ECO:0000256" key="1">
    <source>
        <dbReference type="SAM" id="Phobius"/>
    </source>
</evidence>
<accession>A0A844HRT5</accession>
<evidence type="ECO:0000313" key="2">
    <source>
        <dbReference type="EMBL" id="MTH61047.1"/>
    </source>
</evidence>
<gene>
    <name evidence="2" type="ORF">GL300_17695</name>
</gene>
<sequence length="154" mass="16071">MRRILGAGVHAIVQVEPALRHVQEWTTPAGLYNFCPMVRRIIALLAALYLAIVATAATAHAARATLEDAVVSAHAGHAAMADSTHAACGEKSGCSAGDADSCAAACAALICFIVPVQGDVFVDHFTITHVRPVDSMGLGHNPGLNERPPQTRLL</sequence>
<reference evidence="2 3" key="1">
    <citation type="submission" date="2019-11" db="EMBL/GenBank/DDBJ databases">
        <authorList>
            <person name="Dong K."/>
        </authorList>
    </citation>
    <scope>NUCLEOTIDE SEQUENCE [LARGE SCALE GENOMIC DNA]</scope>
    <source>
        <strain evidence="2 3">NBRC 112902</strain>
    </source>
</reference>
<protein>
    <submittedName>
        <fullName evidence="2">Uncharacterized protein</fullName>
    </submittedName>
</protein>
<keyword evidence="1" id="KW-0472">Membrane</keyword>
<proteinExistence type="predicted"/>
<dbReference type="Proteomes" id="UP000449846">
    <property type="component" value="Unassembled WGS sequence"/>
</dbReference>
<name>A0A844HRT5_9RHOB</name>
<keyword evidence="3" id="KW-1185">Reference proteome</keyword>
<keyword evidence="1" id="KW-1133">Transmembrane helix</keyword>
<organism evidence="2 3">
    <name type="scientific">Paracoccus litorisediminis</name>
    <dbReference type="NCBI Taxonomy" id="2006130"/>
    <lineage>
        <taxon>Bacteria</taxon>
        <taxon>Pseudomonadati</taxon>
        <taxon>Pseudomonadota</taxon>
        <taxon>Alphaproteobacteria</taxon>
        <taxon>Rhodobacterales</taxon>
        <taxon>Paracoccaceae</taxon>
        <taxon>Paracoccus</taxon>
    </lineage>
</organism>
<keyword evidence="1" id="KW-0812">Transmembrane</keyword>
<comment type="caution">
    <text evidence="2">The sequence shown here is derived from an EMBL/GenBank/DDBJ whole genome shotgun (WGS) entry which is preliminary data.</text>
</comment>
<feature type="transmembrane region" description="Helical" evidence="1">
    <location>
        <begin position="41"/>
        <end position="62"/>
    </location>
</feature>
<dbReference type="EMBL" id="WMIG01000012">
    <property type="protein sequence ID" value="MTH61047.1"/>
    <property type="molecule type" value="Genomic_DNA"/>
</dbReference>